<dbReference type="PROSITE" id="PS50112">
    <property type="entry name" value="PAS"/>
    <property type="match status" value="1"/>
</dbReference>
<keyword evidence="3" id="KW-0597">Phosphoprotein</keyword>
<evidence type="ECO:0000256" key="7">
    <source>
        <dbReference type="SAM" id="Phobius"/>
    </source>
</evidence>
<dbReference type="PROSITE" id="PS50113">
    <property type="entry name" value="PAC"/>
    <property type="match status" value="1"/>
</dbReference>
<dbReference type="Pfam" id="PF08448">
    <property type="entry name" value="PAS_4"/>
    <property type="match status" value="1"/>
</dbReference>
<reference evidence="11 12" key="1">
    <citation type="submission" date="2020-05" db="EMBL/GenBank/DDBJ databases">
        <title>Aquincola sp. isolate from soil.</title>
        <authorList>
            <person name="Han J."/>
            <person name="Kim D.-U."/>
        </authorList>
    </citation>
    <scope>NUCLEOTIDE SEQUENCE [LARGE SCALE GENOMIC DNA]</scope>
    <source>
        <strain evidence="11 12">S2</strain>
    </source>
</reference>
<dbReference type="SUPFAM" id="SSF55874">
    <property type="entry name" value="ATPase domain of HSP90 chaperone/DNA topoisomerase II/histidine kinase"/>
    <property type="match status" value="1"/>
</dbReference>
<dbReference type="Proteomes" id="UP000737171">
    <property type="component" value="Unassembled WGS sequence"/>
</dbReference>
<dbReference type="EMBL" id="JABRWJ010000004">
    <property type="protein sequence ID" value="NRF67876.1"/>
    <property type="molecule type" value="Genomic_DNA"/>
</dbReference>
<dbReference type="InterPro" id="IPR000014">
    <property type="entry name" value="PAS"/>
</dbReference>
<dbReference type="InterPro" id="IPR036097">
    <property type="entry name" value="HisK_dim/P_sf"/>
</dbReference>
<dbReference type="InterPro" id="IPR003594">
    <property type="entry name" value="HATPase_dom"/>
</dbReference>
<keyword evidence="7" id="KW-1133">Transmembrane helix</keyword>
<keyword evidence="6" id="KW-0175">Coiled coil</keyword>
<dbReference type="InterPro" id="IPR000700">
    <property type="entry name" value="PAS-assoc_C"/>
</dbReference>
<dbReference type="Gene3D" id="3.30.450.20">
    <property type="entry name" value="PAS domain"/>
    <property type="match status" value="3"/>
</dbReference>
<gene>
    <name evidence="11" type="ORF">HLB44_12860</name>
</gene>
<dbReference type="PANTHER" id="PTHR43047">
    <property type="entry name" value="TWO-COMPONENT HISTIDINE PROTEIN KINASE"/>
    <property type="match status" value="1"/>
</dbReference>
<dbReference type="InterPro" id="IPR013656">
    <property type="entry name" value="PAS_4"/>
</dbReference>
<dbReference type="SUPFAM" id="SSF47384">
    <property type="entry name" value="Homodimeric domain of signal transducing histidine kinase"/>
    <property type="match status" value="1"/>
</dbReference>
<dbReference type="PRINTS" id="PR00344">
    <property type="entry name" value="BCTRLSENSOR"/>
</dbReference>
<dbReference type="NCBIfam" id="TIGR00229">
    <property type="entry name" value="sensory_box"/>
    <property type="match status" value="1"/>
</dbReference>
<evidence type="ECO:0000313" key="11">
    <source>
        <dbReference type="EMBL" id="NRF67876.1"/>
    </source>
</evidence>
<dbReference type="InterPro" id="IPR036890">
    <property type="entry name" value="HATPase_C_sf"/>
</dbReference>
<evidence type="ECO:0000256" key="2">
    <source>
        <dbReference type="ARBA" id="ARBA00012438"/>
    </source>
</evidence>
<comment type="catalytic activity">
    <reaction evidence="1">
        <text>ATP + protein L-histidine = ADP + protein N-phospho-L-histidine.</text>
        <dbReference type="EC" id="2.7.13.3"/>
    </reaction>
</comment>
<dbReference type="CDD" id="cd00130">
    <property type="entry name" value="PAS"/>
    <property type="match status" value="1"/>
</dbReference>
<keyword evidence="7" id="KW-0812">Transmembrane</keyword>
<proteinExistence type="predicted"/>
<dbReference type="Pfam" id="PF00512">
    <property type="entry name" value="HisKA"/>
    <property type="match status" value="1"/>
</dbReference>
<protein>
    <recommendedName>
        <fullName evidence="2">histidine kinase</fullName>
        <ecNumber evidence="2">2.7.13.3</ecNumber>
    </recommendedName>
</protein>
<feature type="domain" description="PAC" evidence="10">
    <location>
        <begin position="420"/>
        <end position="472"/>
    </location>
</feature>
<dbReference type="CDD" id="cd00082">
    <property type="entry name" value="HisKA"/>
    <property type="match status" value="1"/>
</dbReference>
<feature type="domain" description="PAS" evidence="9">
    <location>
        <begin position="347"/>
        <end position="417"/>
    </location>
</feature>
<keyword evidence="12" id="KW-1185">Reference proteome</keyword>
<dbReference type="Gene3D" id="3.30.565.10">
    <property type="entry name" value="Histidine kinase-like ATPase, C-terminal domain"/>
    <property type="match status" value="1"/>
</dbReference>
<dbReference type="InterPro" id="IPR004358">
    <property type="entry name" value="Sig_transdc_His_kin-like_C"/>
</dbReference>
<dbReference type="SMART" id="SM00388">
    <property type="entry name" value="HisKA"/>
    <property type="match status" value="1"/>
</dbReference>
<name>A0ABX2EH22_9BURK</name>
<dbReference type="SUPFAM" id="SSF55785">
    <property type="entry name" value="PYP-like sensor domain (PAS domain)"/>
    <property type="match status" value="1"/>
</dbReference>
<dbReference type="InterPro" id="IPR035965">
    <property type="entry name" value="PAS-like_dom_sf"/>
</dbReference>
<evidence type="ECO:0000256" key="6">
    <source>
        <dbReference type="SAM" id="Coils"/>
    </source>
</evidence>
<dbReference type="RefSeq" id="WP_173123019.1">
    <property type="nucleotide sequence ID" value="NZ_JABRWJ010000004.1"/>
</dbReference>
<dbReference type="SMART" id="SM00091">
    <property type="entry name" value="PAS"/>
    <property type="match status" value="1"/>
</dbReference>
<evidence type="ECO:0000259" key="8">
    <source>
        <dbReference type="PROSITE" id="PS50109"/>
    </source>
</evidence>
<feature type="coiled-coil region" evidence="6">
    <location>
        <begin position="463"/>
        <end position="490"/>
    </location>
</feature>
<feature type="transmembrane region" description="Helical" evidence="7">
    <location>
        <begin position="23"/>
        <end position="45"/>
    </location>
</feature>
<evidence type="ECO:0000256" key="5">
    <source>
        <dbReference type="ARBA" id="ARBA00022777"/>
    </source>
</evidence>
<dbReference type="InterPro" id="IPR003661">
    <property type="entry name" value="HisK_dim/P_dom"/>
</dbReference>
<dbReference type="PANTHER" id="PTHR43047:SF72">
    <property type="entry name" value="OSMOSENSING HISTIDINE PROTEIN KINASE SLN1"/>
    <property type="match status" value="1"/>
</dbReference>
<feature type="domain" description="Histidine kinase" evidence="8">
    <location>
        <begin position="490"/>
        <end position="707"/>
    </location>
</feature>
<accession>A0ABX2EH22</accession>
<evidence type="ECO:0000259" key="9">
    <source>
        <dbReference type="PROSITE" id="PS50112"/>
    </source>
</evidence>
<sequence length="713" mass="76583">MQHADVAPLPSAGALPRWLRSRYVPWAGALLALLLIGAAAAFVAYQRHGFEQAALDRAELYARVLEDQANRTLDATELTLQALAQAIDSPGGGNGTVDAAEAARLAPLLADALRGQPFLRSISLVDAQGRVLASSQPENLGHRLPLRDWAAPGSPLPTLGPLQRGRDWSTLRYAGPASPGLLPLLRPLPQGNRMLVAALNTSYFENQYSLILGNQPFAAALLGYDGRLIAATERIRAEPGSVQPQHRIFSSFLPGREAGSFNGPGLDGAAAYSAFRSARKHPLLVLAETPQQRVDDQWAELARAAAAVCVAMLGVIGAVGVLAWRSLRGHEAASADLVQARGTVAAQHAFTDRLFEVSPVPMVVRGIDGRYQRVNRAWSDFTGLTSEQVAGRRLEEVLPPERAERYAVREREALASGQLVVYEGPVPDRAGQARDVMIRIAPFTDPAGAVAGVITSVLDVTEFREAERRVREAKEAAERANDAKSEFLANISHELRTPLQTILGFAELGLRRSGSQPMLQRMFEDIVHGGHRMLMLVNNLLDLSRLDSTVGAIRLQRADIEPALREVVQELAPMAVERGLRFVMPATPVALPVEADAFRLQQVLRNVIANALRFAPAGTAIELAWCVPPEGGCLVCVRDRGPGIPPDELESIFAPFVQSSRTKDGSGGTGLGLAICRKVLAAHRGSIRARNADGGGAVFEIRLPPAPPEAPVP</sequence>
<dbReference type="Gene3D" id="1.10.287.130">
    <property type="match status" value="1"/>
</dbReference>
<evidence type="ECO:0000256" key="4">
    <source>
        <dbReference type="ARBA" id="ARBA00022679"/>
    </source>
</evidence>
<evidence type="ECO:0000256" key="1">
    <source>
        <dbReference type="ARBA" id="ARBA00000085"/>
    </source>
</evidence>
<organism evidence="11 12">
    <name type="scientific">Pseudaquabacterium terrae</name>
    <dbReference type="NCBI Taxonomy" id="2732868"/>
    <lineage>
        <taxon>Bacteria</taxon>
        <taxon>Pseudomonadati</taxon>
        <taxon>Pseudomonadota</taxon>
        <taxon>Betaproteobacteria</taxon>
        <taxon>Burkholderiales</taxon>
        <taxon>Sphaerotilaceae</taxon>
        <taxon>Pseudaquabacterium</taxon>
    </lineage>
</organism>
<evidence type="ECO:0000259" key="10">
    <source>
        <dbReference type="PROSITE" id="PS50113"/>
    </source>
</evidence>
<keyword evidence="5" id="KW-0418">Kinase</keyword>
<dbReference type="Pfam" id="PF02518">
    <property type="entry name" value="HATPase_c"/>
    <property type="match status" value="1"/>
</dbReference>
<dbReference type="PROSITE" id="PS50109">
    <property type="entry name" value="HIS_KIN"/>
    <property type="match status" value="1"/>
</dbReference>
<keyword evidence="4" id="KW-0808">Transferase</keyword>
<evidence type="ECO:0000313" key="12">
    <source>
        <dbReference type="Proteomes" id="UP000737171"/>
    </source>
</evidence>
<dbReference type="InterPro" id="IPR005467">
    <property type="entry name" value="His_kinase_dom"/>
</dbReference>
<feature type="transmembrane region" description="Helical" evidence="7">
    <location>
        <begin position="301"/>
        <end position="324"/>
    </location>
</feature>
<keyword evidence="7" id="KW-0472">Membrane</keyword>
<dbReference type="EC" id="2.7.13.3" evidence="2"/>
<evidence type="ECO:0000256" key="3">
    <source>
        <dbReference type="ARBA" id="ARBA00022553"/>
    </source>
</evidence>
<comment type="caution">
    <text evidence="11">The sequence shown here is derived from an EMBL/GenBank/DDBJ whole genome shotgun (WGS) entry which is preliminary data.</text>
</comment>
<dbReference type="SMART" id="SM00387">
    <property type="entry name" value="HATPase_c"/>
    <property type="match status" value="1"/>
</dbReference>